<sequence>MFRDADQGWHPFFITDLLNQGIDTGEFCNVFNVVVHFLITEYRQNPIVAGIAVQDYLSIRQQRNFNAFGTFKTDAY</sequence>
<dbReference type="Proteomes" id="UP000181790">
    <property type="component" value="Unassembled WGS sequence"/>
</dbReference>
<evidence type="ECO:0000313" key="2">
    <source>
        <dbReference type="Proteomes" id="UP000181790"/>
    </source>
</evidence>
<accession>A0A1S2VR07</accession>
<name>A0A1S2VR07_9BACT</name>
<dbReference type="EMBL" id="MORL01000001">
    <property type="protein sequence ID" value="OIN61202.1"/>
    <property type="molecule type" value="Genomic_DNA"/>
</dbReference>
<reference evidence="1 2" key="1">
    <citation type="submission" date="2016-10" db="EMBL/GenBank/DDBJ databases">
        <title>Arsenicibacter rosenii gen. nov., sp. nov., an efficient arsenic-methylating bacterium isolated from an arsenic-contaminated paddy soil.</title>
        <authorList>
            <person name="Huang K."/>
        </authorList>
    </citation>
    <scope>NUCLEOTIDE SEQUENCE [LARGE SCALE GENOMIC DNA]</scope>
    <source>
        <strain evidence="1 2">SM-1</strain>
    </source>
</reference>
<keyword evidence="2" id="KW-1185">Reference proteome</keyword>
<evidence type="ECO:0000313" key="1">
    <source>
        <dbReference type="EMBL" id="OIN61202.1"/>
    </source>
</evidence>
<proteinExistence type="predicted"/>
<gene>
    <name evidence="1" type="ORF">BLX24_03840</name>
</gene>
<protein>
    <submittedName>
        <fullName evidence="1">Uncharacterized protein</fullName>
    </submittedName>
</protein>
<organism evidence="1 2">
    <name type="scientific">Arsenicibacter rosenii</name>
    <dbReference type="NCBI Taxonomy" id="1750698"/>
    <lineage>
        <taxon>Bacteria</taxon>
        <taxon>Pseudomonadati</taxon>
        <taxon>Bacteroidota</taxon>
        <taxon>Cytophagia</taxon>
        <taxon>Cytophagales</taxon>
        <taxon>Spirosomataceae</taxon>
        <taxon>Arsenicibacter</taxon>
    </lineage>
</organism>
<comment type="caution">
    <text evidence="1">The sequence shown here is derived from an EMBL/GenBank/DDBJ whole genome shotgun (WGS) entry which is preliminary data.</text>
</comment>
<dbReference type="AlphaFoldDB" id="A0A1S2VR07"/>